<dbReference type="InterPro" id="IPR000504">
    <property type="entry name" value="RRM_dom"/>
</dbReference>
<evidence type="ECO:0000313" key="19">
    <source>
        <dbReference type="Proteomes" id="UP000472241"/>
    </source>
</evidence>
<dbReference type="GO" id="GO:0003723">
    <property type="term" value="F:RNA binding"/>
    <property type="evidence" value="ECO:0007669"/>
    <property type="project" value="UniProtKB-UniRule"/>
</dbReference>
<dbReference type="PROSITE" id="PS50102">
    <property type="entry name" value="RRM"/>
    <property type="match status" value="1"/>
</dbReference>
<evidence type="ECO:0000256" key="11">
    <source>
        <dbReference type="ARBA" id="ARBA00023054"/>
    </source>
</evidence>
<evidence type="ECO:0000256" key="1">
    <source>
        <dbReference type="ARBA" id="ARBA00001935"/>
    </source>
</evidence>
<evidence type="ECO:0000256" key="2">
    <source>
        <dbReference type="ARBA" id="ARBA00004236"/>
    </source>
</evidence>
<evidence type="ECO:0000256" key="16">
    <source>
        <dbReference type="SAM" id="Coils"/>
    </source>
</evidence>
<evidence type="ECO:0000259" key="17">
    <source>
        <dbReference type="PROSITE" id="PS50102"/>
    </source>
</evidence>
<dbReference type="Pfam" id="PF23267">
    <property type="entry name" value="ENOX1"/>
    <property type="match status" value="1"/>
</dbReference>
<comment type="subcellular location">
    <subcellularLocation>
        <location evidence="2">Cell membrane</location>
    </subcellularLocation>
    <subcellularLocation>
        <location evidence="3">Secreted</location>
        <location evidence="3">Extracellular space</location>
    </subcellularLocation>
</comment>
<evidence type="ECO:0000256" key="7">
    <source>
        <dbReference type="ARBA" id="ARBA00022982"/>
    </source>
</evidence>
<dbReference type="Ensembl" id="ENSLCNT00005000362.1">
    <property type="protein sequence ID" value="ENSLCNP00005000319.1"/>
    <property type="gene ID" value="ENSLCNG00005000200.1"/>
</dbReference>
<keyword evidence="12" id="KW-0090">Biological rhythms</keyword>
<keyword evidence="10" id="KW-0520">NAD</keyword>
<evidence type="ECO:0000256" key="10">
    <source>
        <dbReference type="ARBA" id="ARBA00023027"/>
    </source>
</evidence>
<dbReference type="Gene3D" id="3.30.70.330">
    <property type="match status" value="1"/>
</dbReference>
<dbReference type="GO" id="GO:0005576">
    <property type="term" value="C:extracellular region"/>
    <property type="evidence" value="ECO:0007669"/>
    <property type="project" value="UniProtKB-SubCell"/>
</dbReference>
<dbReference type="InterPro" id="IPR012677">
    <property type="entry name" value="Nucleotide-bd_a/b_plait_sf"/>
</dbReference>
<dbReference type="SUPFAM" id="SSF54928">
    <property type="entry name" value="RNA-binding domain, RBD"/>
    <property type="match status" value="1"/>
</dbReference>
<name>A0A667FM89_LYNCA</name>
<reference evidence="18" key="2">
    <citation type="submission" date="2025-09" db="UniProtKB">
        <authorList>
            <consortium name="Ensembl"/>
        </authorList>
    </citation>
    <scope>IDENTIFICATION</scope>
</reference>
<evidence type="ECO:0000256" key="12">
    <source>
        <dbReference type="ARBA" id="ARBA00023108"/>
    </source>
</evidence>
<dbReference type="InterPro" id="IPR034140">
    <property type="entry name" value="ENOX_RRM"/>
</dbReference>
<dbReference type="InterPro" id="IPR035979">
    <property type="entry name" value="RBD_domain_sf"/>
</dbReference>
<keyword evidence="9" id="KW-0186">Copper</keyword>
<evidence type="ECO:0000256" key="14">
    <source>
        <dbReference type="ARBA" id="ARBA00061134"/>
    </source>
</evidence>
<evidence type="ECO:0000256" key="13">
    <source>
        <dbReference type="ARBA" id="ARBA00023136"/>
    </source>
</evidence>
<keyword evidence="15" id="KW-0694">RNA-binding</keyword>
<dbReference type="AlphaFoldDB" id="A0A667FM89"/>
<keyword evidence="8" id="KW-0560">Oxidoreductase</keyword>
<protein>
    <submittedName>
        <fullName evidence="18">Ecto-NOX disulfide-thiol exchanger 1</fullName>
    </submittedName>
</protein>
<dbReference type="GO" id="GO:0009897">
    <property type="term" value="C:external side of plasma membrane"/>
    <property type="evidence" value="ECO:0007669"/>
    <property type="project" value="InterPro"/>
</dbReference>
<feature type="domain" description="RRM" evidence="17">
    <location>
        <begin position="142"/>
        <end position="221"/>
    </location>
</feature>
<dbReference type="SMART" id="SM00360">
    <property type="entry name" value="RRM"/>
    <property type="match status" value="1"/>
</dbReference>
<dbReference type="GO" id="GO:0007624">
    <property type="term" value="P:ultradian rhythm"/>
    <property type="evidence" value="ECO:0007669"/>
    <property type="project" value="InterPro"/>
</dbReference>
<dbReference type="Proteomes" id="UP000472241">
    <property type="component" value="Unplaced"/>
</dbReference>
<reference evidence="18" key="1">
    <citation type="submission" date="2025-08" db="UniProtKB">
        <authorList>
            <consortium name="Ensembl"/>
        </authorList>
    </citation>
    <scope>IDENTIFICATION</scope>
</reference>
<proteinExistence type="inferred from homology"/>
<organism evidence="18 19">
    <name type="scientific">Lynx canadensis</name>
    <name type="common">Canada lynx</name>
    <name type="synonym">Felis canadensis</name>
    <dbReference type="NCBI Taxonomy" id="61383"/>
    <lineage>
        <taxon>Eukaryota</taxon>
        <taxon>Metazoa</taxon>
        <taxon>Chordata</taxon>
        <taxon>Craniata</taxon>
        <taxon>Vertebrata</taxon>
        <taxon>Euteleostomi</taxon>
        <taxon>Mammalia</taxon>
        <taxon>Eutheria</taxon>
        <taxon>Laurasiatheria</taxon>
        <taxon>Carnivora</taxon>
        <taxon>Feliformia</taxon>
        <taxon>Felidae</taxon>
        <taxon>Felinae</taxon>
        <taxon>Lynx</taxon>
    </lineage>
</organism>
<dbReference type="GO" id="GO:0003954">
    <property type="term" value="F:NADH dehydrogenase activity"/>
    <property type="evidence" value="ECO:0007669"/>
    <property type="project" value="TreeGrafter"/>
</dbReference>
<dbReference type="PANTHER" id="PTHR16001">
    <property type="entry name" value="ECTO-NOX DISULFIDE-THIOL EXCHANGER"/>
    <property type="match status" value="1"/>
</dbReference>
<dbReference type="InterPro" id="IPR038876">
    <property type="entry name" value="ENOX"/>
</dbReference>
<dbReference type="Pfam" id="PF00076">
    <property type="entry name" value="RRM_1"/>
    <property type="match status" value="1"/>
</dbReference>
<keyword evidence="13" id="KW-0472">Membrane</keyword>
<evidence type="ECO:0000256" key="6">
    <source>
        <dbReference type="ARBA" id="ARBA00022525"/>
    </source>
</evidence>
<accession>A0A667FM89</accession>
<evidence type="ECO:0000256" key="15">
    <source>
        <dbReference type="PROSITE-ProRule" id="PRU00176"/>
    </source>
</evidence>
<evidence type="ECO:0000256" key="5">
    <source>
        <dbReference type="ARBA" id="ARBA00022475"/>
    </source>
</evidence>
<keyword evidence="4" id="KW-0813">Transport</keyword>
<keyword evidence="5" id="KW-1003">Cell membrane</keyword>
<feature type="coiled-coil region" evidence="16">
    <location>
        <begin position="411"/>
        <end position="503"/>
    </location>
</feature>
<evidence type="ECO:0000256" key="8">
    <source>
        <dbReference type="ARBA" id="ARBA00023002"/>
    </source>
</evidence>
<evidence type="ECO:0000256" key="4">
    <source>
        <dbReference type="ARBA" id="ARBA00022448"/>
    </source>
</evidence>
<evidence type="ECO:0000256" key="3">
    <source>
        <dbReference type="ARBA" id="ARBA00004239"/>
    </source>
</evidence>
<sequence length="628" mass="71110">VVDAGGVESISRCPQQLPQMMAAAADGLGSIAIDTTQLNMSVTDPTAWATAMNNLGMVPVGLPGQQLVSDSICVPGFDPGLNMMTGITPINPMIPGLGLVPPPPPTEVAVVKEIIHCKSCTLFPQNPSNQNPSVLERPPGCKTVFVGGLPENATEEIIQEVFEQCGDITAIRKSKKNFCHIRFAEEFMVDKAIYLSGYRMRLGSSTDKKDSGRLHVDFAQARDDFYEWECKQRMRAREERHRRKLEEDRLRPPSPPAIMHYSEHEAALLADKLKDDSKFSEAITVLLSWIERGELIGVLPTSSIPWSTHEQEMEEAKENFKNALTGILTQFEQIVAVFNASTRQKAWDHFSKAQRKNIDIWRKHSEELRNAQSEQLMGIRREEEMEMSDDENCDGPELVLCVCLPALAAQAYALKEENDSLRWQLDAYRNEVELLKQEKEQLFRTEDNVTKDQQLQFLQQTMQGMQQQLLTIQEELNNKKSELEQAKEEQSHTQALLKVLQEQLKGTKELVETNGHSHEDTNEINVLTVALVNQDRENSVEKRSQGLKSEKEALLIGIISTFLHVHPFGANIEYLWSYMQQLDSKISANEIEMLLMRLPRMFKQEFTGVGATLEKRWKLCAFEGIKTT</sequence>
<dbReference type="PANTHER" id="PTHR16001:SF6">
    <property type="entry name" value="ECTO-NOX DISULFIDE-THIOL EXCHANGER 1"/>
    <property type="match status" value="1"/>
</dbReference>
<keyword evidence="7" id="KW-0249">Electron transport</keyword>
<comment type="similarity">
    <text evidence="14">Belongs to the ENOX family.</text>
</comment>
<dbReference type="CDD" id="cd12228">
    <property type="entry name" value="RRM_ENOX"/>
    <property type="match status" value="1"/>
</dbReference>
<keyword evidence="19" id="KW-1185">Reference proteome</keyword>
<dbReference type="FunFam" id="3.30.70.330:FF:000083">
    <property type="entry name" value="Putative ecto-NOX disulfide-thiol exchanger 1"/>
    <property type="match status" value="1"/>
</dbReference>
<keyword evidence="6" id="KW-0964">Secreted</keyword>
<dbReference type="GO" id="GO:0003756">
    <property type="term" value="F:protein disulfide isomerase activity"/>
    <property type="evidence" value="ECO:0007669"/>
    <property type="project" value="TreeGrafter"/>
</dbReference>
<evidence type="ECO:0000256" key="9">
    <source>
        <dbReference type="ARBA" id="ARBA00023008"/>
    </source>
</evidence>
<keyword evidence="11 16" id="KW-0175">Coiled coil</keyword>
<evidence type="ECO:0000313" key="18">
    <source>
        <dbReference type="Ensembl" id="ENSLCNP00005000319.1"/>
    </source>
</evidence>
<comment type="cofactor">
    <cofactor evidence="1">
        <name>Cu cation</name>
        <dbReference type="ChEBI" id="CHEBI:23378"/>
    </cofactor>
</comment>
<dbReference type="InterPro" id="IPR056611">
    <property type="entry name" value="ENOX1/2_dom"/>
</dbReference>